<organism evidence="2 3">
    <name type="scientific">Trichocoleus desertorum GB2-A4</name>
    <dbReference type="NCBI Taxonomy" id="2933944"/>
    <lineage>
        <taxon>Bacteria</taxon>
        <taxon>Bacillati</taxon>
        <taxon>Cyanobacteriota</taxon>
        <taxon>Cyanophyceae</taxon>
        <taxon>Leptolyngbyales</taxon>
        <taxon>Trichocoleusaceae</taxon>
        <taxon>Trichocoleus</taxon>
    </lineage>
</organism>
<dbReference type="Proteomes" id="UP001464891">
    <property type="component" value="Unassembled WGS sequence"/>
</dbReference>
<dbReference type="SUPFAM" id="SSF55073">
    <property type="entry name" value="Nucleotide cyclase"/>
    <property type="match status" value="1"/>
</dbReference>
<dbReference type="GO" id="GO:0052621">
    <property type="term" value="F:diguanylate cyclase activity"/>
    <property type="evidence" value="ECO:0007669"/>
    <property type="project" value="UniProtKB-EC"/>
</dbReference>
<dbReference type="InterPro" id="IPR043128">
    <property type="entry name" value="Rev_trsase/Diguanyl_cyclase"/>
</dbReference>
<evidence type="ECO:0000313" key="3">
    <source>
        <dbReference type="Proteomes" id="UP001464891"/>
    </source>
</evidence>
<dbReference type="InterPro" id="IPR000160">
    <property type="entry name" value="GGDEF_dom"/>
</dbReference>
<dbReference type="RefSeq" id="WP_190434157.1">
    <property type="nucleotide sequence ID" value="NZ_JAMPKM010000002.1"/>
</dbReference>
<dbReference type="Pfam" id="PF00990">
    <property type="entry name" value="GGDEF"/>
    <property type="match status" value="1"/>
</dbReference>
<dbReference type="SMART" id="SM00267">
    <property type="entry name" value="GGDEF"/>
    <property type="match status" value="1"/>
</dbReference>
<dbReference type="EMBL" id="JAMPKM010000002">
    <property type="protein sequence ID" value="MEP0816650.1"/>
    <property type="molecule type" value="Genomic_DNA"/>
</dbReference>
<dbReference type="PANTHER" id="PTHR45138">
    <property type="entry name" value="REGULATORY COMPONENTS OF SENSORY TRANSDUCTION SYSTEM"/>
    <property type="match status" value="1"/>
</dbReference>
<dbReference type="EC" id="2.7.7.65" evidence="2"/>
<evidence type="ECO:0000313" key="2">
    <source>
        <dbReference type="EMBL" id="MEP0816650.1"/>
    </source>
</evidence>
<dbReference type="PROSITE" id="PS50887">
    <property type="entry name" value="GGDEF"/>
    <property type="match status" value="1"/>
</dbReference>
<dbReference type="PANTHER" id="PTHR45138:SF9">
    <property type="entry name" value="DIGUANYLATE CYCLASE DGCM-RELATED"/>
    <property type="match status" value="1"/>
</dbReference>
<evidence type="ECO:0000259" key="1">
    <source>
        <dbReference type="PROSITE" id="PS50887"/>
    </source>
</evidence>
<reference evidence="2 3" key="1">
    <citation type="submission" date="2022-04" db="EMBL/GenBank/DDBJ databases">
        <title>Positive selection, recombination, and allopatry shape intraspecific diversity of widespread and dominant cyanobacteria.</title>
        <authorList>
            <person name="Wei J."/>
            <person name="Shu W."/>
            <person name="Hu C."/>
        </authorList>
    </citation>
    <scope>NUCLEOTIDE SEQUENCE [LARGE SCALE GENOMIC DNA]</scope>
    <source>
        <strain evidence="2 3">GB2-A4</strain>
    </source>
</reference>
<keyword evidence="2" id="KW-0808">Transferase</keyword>
<accession>A0ABV0J671</accession>
<dbReference type="Gene3D" id="3.30.70.270">
    <property type="match status" value="1"/>
</dbReference>
<sequence length="354" mass="40015">MSSASHSRLLPLLSDICGRNLKLESTLAELTLYDFAVEPHQPGEEVAQAFHRNPLLPGVILMEAGRFIGMISRRRFLEHLSRPYGSELFLRRPLRALYRFTGEDFLMFPSDVAIVVAARQALQRSPELLAEPILVQFQPHTYKLLDVHQLLVAQSQIHELATQMLNKLYQRLEVTNQELYRLVVLDSVTQVANRRHFDEYLAQEWWRMARERSPLSLILCDIDCFKAYNDTYGHCEGDRCLRQVAQALSQAVKRPADLVARYGGEEFVIVLPNTEAEGAVRVAEAIRLSIKDLEIPHVNSLIGDRLTLSLGVSSTIPNPEISPEELVVAADKALYHAKTAGRDRTILNLSLGEI</sequence>
<comment type="caution">
    <text evidence="2">The sequence shown here is derived from an EMBL/GenBank/DDBJ whole genome shotgun (WGS) entry which is preliminary data.</text>
</comment>
<name>A0ABV0J671_9CYAN</name>
<dbReference type="InterPro" id="IPR029787">
    <property type="entry name" value="Nucleotide_cyclase"/>
</dbReference>
<feature type="domain" description="GGDEF" evidence="1">
    <location>
        <begin position="213"/>
        <end position="350"/>
    </location>
</feature>
<proteinExistence type="predicted"/>
<protein>
    <submittedName>
        <fullName evidence="2">Diguanylate cyclase</fullName>
        <ecNumber evidence="2">2.7.7.65</ecNumber>
    </submittedName>
</protein>
<gene>
    <name evidence="2" type="ORF">NC998_06035</name>
</gene>
<dbReference type="InterPro" id="IPR050469">
    <property type="entry name" value="Diguanylate_Cyclase"/>
</dbReference>
<keyword evidence="3" id="KW-1185">Reference proteome</keyword>
<dbReference type="CDD" id="cd01949">
    <property type="entry name" value="GGDEF"/>
    <property type="match status" value="1"/>
</dbReference>
<keyword evidence="2" id="KW-0548">Nucleotidyltransferase</keyword>
<dbReference type="NCBIfam" id="TIGR00254">
    <property type="entry name" value="GGDEF"/>
    <property type="match status" value="1"/>
</dbReference>